<reference evidence="2 3" key="1">
    <citation type="submission" date="2020-03" db="EMBL/GenBank/DDBJ databases">
        <title>Bradyrhizobium diversity isolated from nodules of Indigofera sp.</title>
        <authorList>
            <person name="Klepa M."/>
            <person name="Helene L."/>
            <person name="Hungria M."/>
        </authorList>
    </citation>
    <scope>NUCLEOTIDE SEQUENCE [LARGE SCALE GENOMIC DNA]</scope>
    <source>
        <strain evidence="2 3">WSM 1791</strain>
    </source>
</reference>
<evidence type="ECO:0000256" key="1">
    <source>
        <dbReference type="SAM" id="Phobius"/>
    </source>
</evidence>
<dbReference type="RefSeq" id="WP_171582326.1">
    <property type="nucleotide sequence ID" value="NZ_JAAVLX010000009.1"/>
</dbReference>
<keyword evidence="1" id="KW-1133">Transmembrane helix</keyword>
<sequence length="50" mass="5608">MDTYPIGLIVLIAALVALLIVARLKRAGRRKTYQRECHGTSLAFLLPPMR</sequence>
<name>A0A7Y4GWM7_9BRAD</name>
<evidence type="ECO:0000313" key="3">
    <source>
        <dbReference type="Proteomes" id="UP000544122"/>
    </source>
</evidence>
<dbReference type="AlphaFoldDB" id="A0A7Y4GWM7"/>
<keyword evidence="3" id="KW-1185">Reference proteome</keyword>
<organism evidence="2 3">
    <name type="scientific">Bradyrhizobium australiense</name>
    <dbReference type="NCBI Taxonomy" id="2721161"/>
    <lineage>
        <taxon>Bacteria</taxon>
        <taxon>Pseudomonadati</taxon>
        <taxon>Pseudomonadota</taxon>
        <taxon>Alphaproteobacteria</taxon>
        <taxon>Hyphomicrobiales</taxon>
        <taxon>Nitrobacteraceae</taxon>
        <taxon>Bradyrhizobium</taxon>
    </lineage>
</organism>
<proteinExistence type="predicted"/>
<keyword evidence="1" id="KW-0472">Membrane</keyword>
<feature type="transmembrane region" description="Helical" evidence="1">
    <location>
        <begin position="6"/>
        <end position="24"/>
    </location>
</feature>
<protein>
    <submittedName>
        <fullName evidence="2">Uncharacterized protein</fullName>
    </submittedName>
</protein>
<gene>
    <name evidence="2" type="ORF">HCN58_26685</name>
</gene>
<dbReference type="Proteomes" id="UP000544122">
    <property type="component" value="Unassembled WGS sequence"/>
</dbReference>
<dbReference type="EMBL" id="JAAVLX010000009">
    <property type="protein sequence ID" value="NOJ43114.1"/>
    <property type="molecule type" value="Genomic_DNA"/>
</dbReference>
<keyword evidence="1" id="KW-0812">Transmembrane</keyword>
<accession>A0A7Y4GWM7</accession>
<comment type="caution">
    <text evidence="2">The sequence shown here is derived from an EMBL/GenBank/DDBJ whole genome shotgun (WGS) entry which is preliminary data.</text>
</comment>
<evidence type="ECO:0000313" key="2">
    <source>
        <dbReference type="EMBL" id="NOJ43114.1"/>
    </source>
</evidence>